<dbReference type="GO" id="GO:0005634">
    <property type="term" value="C:nucleus"/>
    <property type="evidence" value="ECO:0007669"/>
    <property type="project" value="TreeGrafter"/>
</dbReference>
<keyword evidence="18" id="KW-1185">Reference proteome</keyword>
<feature type="compositionally biased region" description="Basic residues" evidence="15">
    <location>
        <begin position="429"/>
        <end position="447"/>
    </location>
</feature>
<evidence type="ECO:0000256" key="14">
    <source>
        <dbReference type="ARBA" id="ARBA00068837"/>
    </source>
</evidence>
<dbReference type="InterPro" id="IPR036390">
    <property type="entry name" value="WH_DNA-bd_sf"/>
</dbReference>
<dbReference type="PROSITE" id="PS01245">
    <property type="entry name" value="RIO1"/>
    <property type="match status" value="1"/>
</dbReference>
<name>A0AAD7E2T4_9AGAR</name>
<dbReference type="SUPFAM" id="SSF46785">
    <property type="entry name" value="Winged helix' DNA-binding domain"/>
    <property type="match status" value="1"/>
</dbReference>
<dbReference type="GO" id="GO:0030490">
    <property type="term" value="P:maturation of SSU-rRNA"/>
    <property type="evidence" value="ECO:0007669"/>
    <property type="project" value="TreeGrafter"/>
</dbReference>
<dbReference type="SUPFAM" id="SSF56112">
    <property type="entry name" value="Protein kinase-like (PK-like)"/>
    <property type="match status" value="1"/>
</dbReference>
<gene>
    <name evidence="17" type="ORF">GGX14DRAFT_420577</name>
</gene>
<dbReference type="Gene3D" id="1.10.10.10">
    <property type="entry name" value="Winged helix-like DNA-binding domain superfamily/Winged helix DNA-binding domain"/>
    <property type="match status" value="1"/>
</dbReference>
<feature type="region of interest" description="Disordered" evidence="15">
    <location>
        <begin position="327"/>
        <end position="469"/>
    </location>
</feature>
<evidence type="ECO:0000259" key="16">
    <source>
        <dbReference type="SMART" id="SM00090"/>
    </source>
</evidence>
<dbReference type="GO" id="GO:0004674">
    <property type="term" value="F:protein serine/threonine kinase activity"/>
    <property type="evidence" value="ECO:0007669"/>
    <property type="project" value="UniProtKB-KW"/>
</dbReference>
<dbReference type="Pfam" id="PF09202">
    <property type="entry name" value="Rio2_N"/>
    <property type="match status" value="1"/>
</dbReference>
<protein>
    <recommendedName>
        <fullName evidence="13">Serine/threonine-protein kinase RIO2</fullName>
        <ecNumber evidence="3">2.7.11.1</ecNumber>
    </recommendedName>
    <alternativeName>
        <fullName evidence="14">Serine/threonine-protein kinase rio2</fullName>
    </alternativeName>
</protein>
<evidence type="ECO:0000256" key="2">
    <source>
        <dbReference type="ARBA" id="ARBA00009196"/>
    </source>
</evidence>
<dbReference type="InterPro" id="IPR000687">
    <property type="entry name" value="RIO_kinase"/>
</dbReference>
<evidence type="ECO:0000256" key="13">
    <source>
        <dbReference type="ARBA" id="ARBA00068353"/>
    </source>
</evidence>
<reference evidence="17" key="1">
    <citation type="submission" date="2023-03" db="EMBL/GenBank/DDBJ databases">
        <title>Massive genome expansion in bonnet fungi (Mycena s.s.) driven by repeated elements and novel gene families across ecological guilds.</title>
        <authorList>
            <consortium name="Lawrence Berkeley National Laboratory"/>
            <person name="Harder C.B."/>
            <person name="Miyauchi S."/>
            <person name="Viragh M."/>
            <person name="Kuo A."/>
            <person name="Thoen E."/>
            <person name="Andreopoulos B."/>
            <person name="Lu D."/>
            <person name="Skrede I."/>
            <person name="Drula E."/>
            <person name="Henrissat B."/>
            <person name="Morin E."/>
            <person name="Kohler A."/>
            <person name="Barry K."/>
            <person name="LaButti K."/>
            <person name="Morin E."/>
            <person name="Salamov A."/>
            <person name="Lipzen A."/>
            <person name="Mereny Z."/>
            <person name="Hegedus B."/>
            <person name="Baldrian P."/>
            <person name="Stursova M."/>
            <person name="Weitz H."/>
            <person name="Taylor A."/>
            <person name="Grigoriev I.V."/>
            <person name="Nagy L.G."/>
            <person name="Martin F."/>
            <person name="Kauserud H."/>
        </authorList>
    </citation>
    <scope>NUCLEOTIDE SEQUENCE</scope>
    <source>
        <strain evidence="17">9144</strain>
    </source>
</reference>
<evidence type="ECO:0000256" key="3">
    <source>
        <dbReference type="ARBA" id="ARBA00012513"/>
    </source>
</evidence>
<dbReference type="InterPro" id="IPR030484">
    <property type="entry name" value="Rio2"/>
</dbReference>
<dbReference type="InterPro" id="IPR015285">
    <property type="entry name" value="RIO2_wHTH_N"/>
</dbReference>
<dbReference type="PANTHER" id="PTHR45852">
    <property type="entry name" value="SER/THR-PROTEIN KINASE RIO2"/>
    <property type="match status" value="1"/>
</dbReference>
<comment type="similarity">
    <text evidence="2">Belongs to the protein kinase superfamily. RIO-type Ser/Thr kinase family.</text>
</comment>
<evidence type="ECO:0000256" key="10">
    <source>
        <dbReference type="ARBA" id="ARBA00022842"/>
    </source>
</evidence>
<comment type="cofactor">
    <cofactor evidence="1">
        <name>Mg(2+)</name>
        <dbReference type="ChEBI" id="CHEBI:18420"/>
    </cofactor>
</comment>
<evidence type="ECO:0000256" key="7">
    <source>
        <dbReference type="ARBA" id="ARBA00022741"/>
    </source>
</evidence>
<evidence type="ECO:0000256" key="4">
    <source>
        <dbReference type="ARBA" id="ARBA00022527"/>
    </source>
</evidence>
<sequence>MKLDATDLRYVTPDEFRVLTAVEMGSKNHEIVPTVLITQISGLRNGGVNKLIGSLAKRNLVSKVQNSKYDGYRLTYGGYDYLAMRTLSKRDSMHSVGNQIGVGKESDIYIVADADGTEMVLKLHRLGRISFRAIKQKRDYLGKRKSASWMYMSRLSAQKEWAFMKVLHEHGFPIPRPIDQTRHCLLMEFIDAYPLRQISEVPSPGKLYSALMDLIVRFAHAGLIHGDFNEFNILIRRETGEPVVIDFPQMVSTSHENAEWYFNRDVECIRTFFRRRLRYESTLYPRFKKTISDDGVATGDFRLDVMVAASGFKQKDMKILEEYMEAVKKDESEGSEEDQGKEESEDDETSEGEEDSDEDSDVGSEVDDDSKPKQKVREPSASEDEARRRPLSRSPPRSRASSPTSLEKSAASLALHDIKDIVSGDLMKKRAQQGRKYHSKRSTRRAGRAQGSKAKQDTRVKLDNSGFWD</sequence>
<dbReference type="Gene3D" id="3.30.200.20">
    <property type="entry name" value="Phosphorylase Kinase, domain 1"/>
    <property type="match status" value="1"/>
</dbReference>
<accession>A0AAD7E2T4</accession>
<feature type="domain" description="RIO kinase" evidence="16">
    <location>
        <begin position="65"/>
        <end position="293"/>
    </location>
</feature>
<evidence type="ECO:0000256" key="15">
    <source>
        <dbReference type="SAM" id="MobiDB-lite"/>
    </source>
</evidence>
<dbReference type="InterPro" id="IPR011009">
    <property type="entry name" value="Kinase-like_dom_sf"/>
</dbReference>
<evidence type="ECO:0000256" key="8">
    <source>
        <dbReference type="ARBA" id="ARBA00022777"/>
    </source>
</evidence>
<keyword evidence="4" id="KW-0723">Serine/threonine-protein kinase</keyword>
<keyword evidence="8" id="KW-0418">Kinase</keyword>
<dbReference type="SMART" id="SM00090">
    <property type="entry name" value="RIO"/>
    <property type="match status" value="1"/>
</dbReference>
<feature type="compositionally biased region" description="Acidic residues" evidence="15">
    <location>
        <begin position="333"/>
        <end position="368"/>
    </location>
</feature>
<keyword evidence="5" id="KW-0808">Transferase</keyword>
<dbReference type="GO" id="GO:0005829">
    <property type="term" value="C:cytosol"/>
    <property type="evidence" value="ECO:0007669"/>
    <property type="project" value="TreeGrafter"/>
</dbReference>
<evidence type="ECO:0000256" key="11">
    <source>
        <dbReference type="ARBA" id="ARBA00047899"/>
    </source>
</evidence>
<keyword evidence="7" id="KW-0547">Nucleotide-binding</keyword>
<dbReference type="Pfam" id="PF01163">
    <property type="entry name" value="RIO1"/>
    <property type="match status" value="1"/>
</dbReference>
<dbReference type="EMBL" id="JARJCW010000004">
    <property type="protein sequence ID" value="KAJ7225451.1"/>
    <property type="molecule type" value="Genomic_DNA"/>
</dbReference>
<feature type="compositionally biased region" description="Low complexity" evidence="15">
    <location>
        <begin position="392"/>
        <end position="406"/>
    </location>
</feature>
<dbReference type="InterPro" id="IPR018935">
    <property type="entry name" value="RIO_kinase_CS"/>
</dbReference>
<dbReference type="GO" id="GO:0030688">
    <property type="term" value="C:preribosome, small subunit precursor"/>
    <property type="evidence" value="ECO:0007669"/>
    <property type="project" value="TreeGrafter"/>
</dbReference>
<dbReference type="FunFam" id="3.30.200.20:FF:000052">
    <property type="entry name" value="Serine/threonine-protein kinase RIO2"/>
    <property type="match status" value="1"/>
</dbReference>
<evidence type="ECO:0000313" key="18">
    <source>
        <dbReference type="Proteomes" id="UP001219525"/>
    </source>
</evidence>
<comment type="catalytic activity">
    <reaction evidence="12">
        <text>L-seryl-[protein] + ATP = O-phospho-L-seryl-[protein] + ADP + H(+)</text>
        <dbReference type="Rhea" id="RHEA:17989"/>
        <dbReference type="Rhea" id="RHEA-COMP:9863"/>
        <dbReference type="Rhea" id="RHEA-COMP:11604"/>
        <dbReference type="ChEBI" id="CHEBI:15378"/>
        <dbReference type="ChEBI" id="CHEBI:29999"/>
        <dbReference type="ChEBI" id="CHEBI:30616"/>
        <dbReference type="ChEBI" id="CHEBI:83421"/>
        <dbReference type="ChEBI" id="CHEBI:456216"/>
        <dbReference type="EC" id="2.7.11.1"/>
    </reaction>
</comment>
<evidence type="ECO:0000256" key="1">
    <source>
        <dbReference type="ARBA" id="ARBA00001946"/>
    </source>
</evidence>
<evidence type="ECO:0000256" key="5">
    <source>
        <dbReference type="ARBA" id="ARBA00022679"/>
    </source>
</evidence>
<dbReference type="InterPro" id="IPR018934">
    <property type="entry name" value="RIO_dom"/>
</dbReference>
<evidence type="ECO:0000256" key="6">
    <source>
        <dbReference type="ARBA" id="ARBA00022723"/>
    </source>
</evidence>
<dbReference type="Gene3D" id="1.10.510.10">
    <property type="entry name" value="Transferase(Phosphotransferase) domain 1"/>
    <property type="match status" value="1"/>
</dbReference>
<dbReference type="Proteomes" id="UP001219525">
    <property type="component" value="Unassembled WGS sequence"/>
</dbReference>
<dbReference type="GO" id="GO:0046872">
    <property type="term" value="F:metal ion binding"/>
    <property type="evidence" value="ECO:0007669"/>
    <property type="project" value="UniProtKB-KW"/>
</dbReference>
<dbReference type="EC" id="2.7.11.1" evidence="3"/>
<comment type="caution">
    <text evidence="17">The sequence shown here is derived from an EMBL/GenBank/DDBJ whole genome shotgun (WGS) entry which is preliminary data.</text>
</comment>
<keyword evidence="6" id="KW-0479">Metal-binding</keyword>
<evidence type="ECO:0000313" key="17">
    <source>
        <dbReference type="EMBL" id="KAJ7225451.1"/>
    </source>
</evidence>
<keyword evidence="9" id="KW-0067">ATP-binding</keyword>
<dbReference type="InterPro" id="IPR036388">
    <property type="entry name" value="WH-like_DNA-bd_sf"/>
</dbReference>
<evidence type="ECO:0000256" key="12">
    <source>
        <dbReference type="ARBA" id="ARBA00048679"/>
    </source>
</evidence>
<evidence type="ECO:0000256" key="9">
    <source>
        <dbReference type="ARBA" id="ARBA00022840"/>
    </source>
</evidence>
<organism evidence="17 18">
    <name type="scientific">Mycena pura</name>
    <dbReference type="NCBI Taxonomy" id="153505"/>
    <lineage>
        <taxon>Eukaryota</taxon>
        <taxon>Fungi</taxon>
        <taxon>Dikarya</taxon>
        <taxon>Basidiomycota</taxon>
        <taxon>Agaricomycotina</taxon>
        <taxon>Agaricomycetes</taxon>
        <taxon>Agaricomycetidae</taxon>
        <taxon>Agaricales</taxon>
        <taxon>Marasmiineae</taxon>
        <taxon>Mycenaceae</taxon>
        <taxon>Mycena</taxon>
    </lineage>
</organism>
<proteinExistence type="inferred from homology"/>
<feature type="compositionally biased region" description="Basic and acidic residues" evidence="15">
    <location>
        <begin position="416"/>
        <end position="428"/>
    </location>
</feature>
<keyword evidence="10" id="KW-0460">Magnesium</keyword>
<dbReference type="CDD" id="cd05144">
    <property type="entry name" value="RIO2_C"/>
    <property type="match status" value="1"/>
</dbReference>
<feature type="compositionally biased region" description="Basic and acidic residues" evidence="15">
    <location>
        <begin position="369"/>
        <end position="388"/>
    </location>
</feature>
<dbReference type="FunFam" id="1.10.10.10:FF:000053">
    <property type="entry name" value="Serine/threonine-protein kinase RIO2"/>
    <property type="match status" value="1"/>
</dbReference>
<dbReference type="GO" id="GO:0005524">
    <property type="term" value="F:ATP binding"/>
    <property type="evidence" value="ECO:0007669"/>
    <property type="project" value="UniProtKB-KW"/>
</dbReference>
<dbReference type="PANTHER" id="PTHR45852:SF1">
    <property type="entry name" value="SERINE_THREONINE-PROTEIN KINASE RIO2"/>
    <property type="match status" value="1"/>
</dbReference>
<dbReference type="AlphaFoldDB" id="A0AAD7E2T4"/>
<comment type="catalytic activity">
    <reaction evidence="11">
        <text>L-threonyl-[protein] + ATP = O-phospho-L-threonyl-[protein] + ADP + H(+)</text>
        <dbReference type="Rhea" id="RHEA:46608"/>
        <dbReference type="Rhea" id="RHEA-COMP:11060"/>
        <dbReference type="Rhea" id="RHEA-COMP:11605"/>
        <dbReference type="ChEBI" id="CHEBI:15378"/>
        <dbReference type="ChEBI" id="CHEBI:30013"/>
        <dbReference type="ChEBI" id="CHEBI:30616"/>
        <dbReference type="ChEBI" id="CHEBI:61977"/>
        <dbReference type="ChEBI" id="CHEBI:456216"/>
        <dbReference type="EC" id="2.7.11.1"/>
    </reaction>
</comment>